<sequence>PMGPAGMELVGEARPLLPPPGPAGLSSAGAVCILLKSALGAGLLSFPWAFGRAGGAIPALLVELGSLVFLVSGLVVLGYAAALSAQPTYQGVVRVVCGTAAGKLCEVCFLLNLFMISVALLRVVGDQLEKCELFPSGQPWHFLWMPERFTLSALCVFVIFPLSVPKEIGFQKYSSILGSLAACYLTLVIILKYYLQAERQKPLGMGESGTRHPWRWEFSLHGAPAPPLLALQCHEACVTIYSSMRNQSLSHWVTVSVVSMLICLLIYSLTGFYGYLTFGEAAAPDVLMSYPGNDPVVIVARLLFGVSIITIYPIVVLLGRSVVRDVWVTPKHRAMAVPEAQEQRSRVVLTVTWMATTLAIALFVPDIGKVIELIGGISAFFIFIFPGKSEQWEAEEGCWCQKHCWCRVGAVVVMGHPGPISGCRDTCMGTLMRGLGEGCQVVELSLCVGGRTVPGVHDWDLHPRATQKVSLCALGSGGEGQGDSIP</sequence>
<evidence type="ECO:0000256" key="1">
    <source>
        <dbReference type="ARBA" id="ARBA00004141"/>
    </source>
</evidence>
<dbReference type="Pfam" id="PF01490">
    <property type="entry name" value="Aa_trans"/>
    <property type="match status" value="1"/>
</dbReference>
<evidence type="ECO:0000313" key="5">
    <source>
        <dbReference type="Ensembl" id="ENSMUNP00000027849.1"/>
    </source>
</evidence>
<keyword evidence="6" id="KW-1185">Reference proteome</keyword>
<keyword evidence="3" id="KW-1133">Transmembrane helix</keyword>
<protein>
    <submittedName>
        <fullName evidence="5">Uncharacterized protein</fullName>
    </submittedName>
</protein>
<evidence type="ECO:0000256" key="2">
    <source>
        <dbReference type="ARBA" id="ARBA00022692"/>
    </source>
</evidence>
<dbReference type="Proteomes" id="UP000694405">
    <property type="component" value="Chromosome Z"/>
</dbReference>
<accession>A0A8V5GWF0</accession>
<evidence type="ECO:0000256" key="3">
    <source>
        <dbReference type="ARBA" id="ARBA00022989"/>
    </source>
</evidence>
<evidence type="ECO:0000256" key="4">
    <source>
        <dbReference type="ARBA" id="ARBA00023136"/>
    </source>
</evidence>
<dbReference type="InterPro" id="IPR013057">
    <property type="entry name" value="AA_transpt_TM"/>
</dbReference>
<reference evidence="5" key="3">
    <citation type="submission" date="2025-09" db="UniProtKB">
        <authorList>
            <consortium name="Ensembl"/>
        </authorList>
    </citation>
    <scope>IDENTIFICATION</scope>
</reference>
<dbReference type="AlphaFoldDB" id="A0A8V5GWF0"/>
<name>A0A8V5GWF0_MELUD</name>
<reference evidence="5" key="2">
    <citation type="submission" date="2025-08" db="UniProtKB">
        <authorList>
            <consortium name="Ensembl"/>
        </authorList>
    </citation>
    <scope>IDENTIFICATION</scope>
</reference>
<comment type="subcellular location">
    <subcellularLocation>
        <location evidence="1">Membrane</location>
        <topology evidence="1">Multi-pass membrane protein</topology>
    </subcellularLocation>
</comment>
<dbReference type="GO" id="GO:0016020">
    <property type="term" value="C:membrane"/>
    <property type="evidence" value="ECO:0007669"/>
    <property type="project" value="UniProtKB-SubCell"/>
</dbReference>
<dbReference type="Ensembl" id="ENSMUNT00000027393.1">
    <property type="protein sequence ID" value="ENSMUNP00000027849.1"/>
    <property type="gene ID" value="ENSMUNG00000014884.2"/>
</dbReference>
<organism evidence="5 6">
    <name type="scientific">Melopsittacus undulatus</name>
    <name type="common">Budgerigar</name>
    <name type="synonym">Psittacus undulatus</name>
    <dbReference type="NCBI Taxonomy" id="13146"/>
    <lineage>
        <taxon>Eukaryota</taxon>
        <taxon>Metazoa</taxon>
        <taxon>Chordata</taxon>
        <taxon>Craniata</taxon>
        <taxon>Vertebrata</taxon>
        <taxon>Euteleostomi</taxon>
        <taxon>Archelosauria</taxon>
        <taxon>Archosauria</taxon>
        <taxon>Dinosauria</taxon>
        <taxon>Saurischia</taxon>
        <taxon>Theropoda</taxon>
        <taxon>Coelurosauria</taxon>
        <taxon>Aves</taxon>
        <taxon>Neognathae</taxon>
        <taxon>Neoaves</taxon>
        <taxon>Telluraves</taxon>
        <taxon>Australaves</taxon>
        <taxon>Psittaciformes</taxon>
        <taxon>Psittaculidae</taxon>
        <taxon>Melopsittacus</taxon>
    </lineage>
</organism>
<keyword evidence="4" id="KW-0472">Membrane</keyword>
<keyword evidence="2" id="KW-0812">Transmembrane</keyword>
<proteinExistence type="predicted"/>
<dbReference type="GO" id="GO:0015179">
    <property type="term" value="F:L-amino acid transmembrane transporter activity"/>
    <property type="evidence" value="ECO:0007669"/>
    <property type="project" value="TreeGrafter"/>
</dbReference>
<dbReference type="PANTHER" id="PTHR22950:SF226">
    <property type="entry name" value="SODIUM-COUPLED NEUTRAL AMINO ACID TRANSPORTER 8-RELATED"/>
    <property type="match status" value="1"/>
</dbReference>
<dbReference type="PANTHER" id="PTHR22950">
    <property type="entry name" value="AMINO ACID TRANSPORTER"/>
    <property type="match status" value="1"/>
</dbReference>
<evidence type="ECO:0000313" key="6">
    <source>
        <dbReference type="Proteomes" id="UP000694405"/>
    </source>
</evidence>
<reference evidence="5" key="1">
    <citation type="submission" date="2020-03" db="EMBL/GenBank/DDBJ databases">
        <title>Melopsittacus undulatus (budgerigar) genome, bMelUnd1, maternal haplotype with Z.</title>
        <authorList>
            <person name="Gedman G."/>
            <person name="Mountcastle J."/>
            <person name="Haase B."/>
            <person name="Formenti G."/>
            <person name="Wright T."/>
            <person name="Apodaca J."/>
            <person name="Pelan S."/>
            <person name="Chow W."/>
            <person name="Rhie A."/>
            <person name="Howe K."/>
            <person name="Fedrigo O."/>
            <person name="Jarvis E.D."/>
        </authorList>
    </citation>
    <scope>NUCLEOTIDE SEQUENCE [LARGE SCALE GENOMIC DNA]</scope>
</reference>